<dbReference type="GO" id="GO:0050126">
    <property type="term" value="F:N-carbamoylputrescine amidase activity"/>
    <property type="evidence" value="ECO:0007669"/>
    <property type="project" value="TreeGrafter"/>
</dbReference>
<dbReference type="InterPro" id="IPR003010">
    <property type="entry name" value="C-N_Hydrolase"/>
</dbReference>
<dbReference type="AlphaFoldDB" id="A0A0U3PNA7"/>
<dbReference type="EMBL" id="CP013747">
    <property type="protein sequence ID" value="ALV43864.1"/>
    <property type="molecule type" value="Genomic_DNA"/>
</dbReference>
<dbReference type="Gene3D" id="3.60.110.10">
    <property type="entry name" value="Carbon-nitrogen hydrolase"/>
    <property type="match status" value="1"/>
</dbReference>
<dbReference type="Pfam" id="PF00795">
    <property type="entry name" value="CN_hydrolase"/>
    <property type="match status" value="1"/>
</dbReference>
<evidence type="ECO:0000259" key="2">
    <source>
        <dbReference type="PROSITE" id="PS50263"/>
    </source>
</evidence>
<dbReference type="PROSITE" id="PS50263">
    <property type="entry name" value="CN_HYDROLASE"/>
    <property type="match status" value="1"/>
</dbReference>
<dbReference type="InterPro" id="IPR036526">
    <property type="entry name" value="C-N_Hydrolase_sf"/>
</dbReference>
<dbReference type="KEGG" id="psul:AU252_09230"/>
<protein>
    <submittedName>
        <fullName evidence="3">Carbon-nitrogen hydrolase</fullName>
    </submittedName>
</protein>
<dbReference type="PANTHER" id="PTHR43674:SF2">
    <property type="entry name" value="BETA-UREIDOPROPIONASE"/>
    <property type="match status" value="1"/>
</dbReference>
<name>A0A0U3PNA7_9MICC</name>
<evidence type="ECO:0000313" key="3">
    <source>
        <dbReference type="EMBL" id="ALV43864.1"/>
    </source>
</evidence>
<feature type="domain" description="CN hydrolase" evidence="2">
    <location>
        <begin position="1"/>
        <end position="240"/>
    </location>
</feature>
<proteinExistence type="predicted"/>
<dbReference type="PANTHER" id="PTHR43674">
    <property type="entry name" value="NITRILASE C965.09-RELATED"/>
    <property type="match status" value="1"/>
</dbReference>
<dbReference type="SUPFAM" id="SSF56317">
    <property type="entry name" value="Carbon-nitrogen hydrolase"/>
    <property type="match status" value="1"/>
</dbReference>
<keyword evidence="1 3" id="KW-0378">Hydrolase</keyword>
<gene>
    <name evidence="3" type="ORF">AU252_09230</name>
</gene>
<reference evidence="3 4" key="1">
    <citation type="submission" date="2015-12" db="EMBL/GenBank/DDBJ databases">
        <authorList>
            <person name="Shamseldin A."/>
            <person name="Moawad H."/>
            <person name="Abd El-Rahim W.M."/>
            <person name="Sadowsky M.J."/>
        </authorList>
    </citation>
    <scope>NUCLEOTIDE SEQUENCE [LARGE SCALE GENOMIC DNA]</scope>
    <source>
        <strain evidence="3 4">Ar51</strain>
    </source>
</reference>
<dbReference type="GO" id="GO:0033388">
    <property type="term" value="P:putrescine biosynthetic process from arginine"/>
    <property type="evidence" value="ECO:0007669"/>
    <property type="project" value="TreeGrafter"/>
</dbReference>
<dbReference type="InterPro" id="IPR050345">
    <property type="entry name" value="Aliph_Amidase/BUP"/>
</dbReference>
<organism evidence="3">
    <name type="scientific">Pseudarthrobacter sulfonivorans</name>
    <dbReference type="NCBI Taxonomy" id="121292"/>
    <lineage>
        <taxon>Bacteria</taxon>
        <taxon>Bacillati</taxon>
        <taxon>Actinomycetota</taxon>
        <taxon>Actinomycetes</taxon>
        <taxon>Micrococcales</taxon>
        <taxon>Micrococcaceae</taxon>
        <taxon>Pseudarthrobacter</taxon>
    </lineage>
</organism>
<sequence length="269" mass="28833">MRVAVLQATGLVNSAAENLRRLSSQAREARRRGADLLVTPELFVSGYAPTLVHTKDGTVHREQLAAIAREYAIGLVASTVEHEGGRHYISASFFNAEGTELTRYRKQNLFGSSEKSVFTPGADAPAIVEFHGANVALGICFDVEFPEFVRAAALAGAELLCVPTAVPLRESDSTGAQPFDTRLIPSMVVPTRALESQVYIAYANHAGPHFAGLSTIADPYGRHLSAAAADGELIVANINLNTLSQARRDTDYLSRFAPGTEANTNEGHQ</sequence>
<dbReference type="STRING" id="121292.AU252_09230"/>
<accession>A0A0U3PNA7</accession>
<dbReference type="Proteomes" id="UP000065151">
    <property type="component" value="Chromosome"/>
</dbReference>
<evidence type="ECO:0000256" key="1">
    <source>
        <dbReference type="ARBA" id="ARBA00022801"/>
    </source>
</evidence>
<evidence type="ECO:0000313" key="4">
    <source>
        <dbReference type="Proteomes" id="UP000065151"/>
    </source>
</evidence>